<evidence type="ECO:0000313" key="6">
    <source>
        <dbReference type="EMBL" id="KUL21601.1"/>
    </source>
</evidence>
<dbReference type="InterPro" id="IPR016156">
    <property type="entry name" value="FAD/NAD-linked_Rdtase_dimer_sf"/>
</dbReference>
<evidence type="ECO:0000313" key="7">
    <source>
        <dbReference type="Proteomes" id="UP000053937"/>
    </source>
</evidence>
<keyword evidence="7" id="KW-1185">Reference proteome</keyword>
<organism evidence="6 7">
    <name type="scientific">Chlorobium limicola</name>
    <dbReference type="NCBI Taxonomy" id="1092"/>
    <lineage>
        <taxon>Bacteria</taxon>
        <taxon>Pseudomonadati</taxon>
        <taxon>Chlorobiota</taxon>
        <taxon>Chlorobiia</taxon>
        <taxon>Chlorobiales</taxon>
        <taxon>Chlorobiaceae</taxon>
        <taxon>Chlorobium/Pelodictyon group</taxon>
        <taxon>Chlorobium</taxon>
    </lineage>
</organism>
<comment type="caution">
    <text evidence="6">The sequence shown here is derived from an EMBL/GenBank/DDBJ whole genome shotgun (WGS) entry which is preliminary data.</text>
</comment>
<keyword evidence="1" id="KW-0285">Flavoprotein</keyword>
<evidence type="ECO:0000259" key="5">
    <source>
        <dbReference type="Pfam" id="PF21706"/>
    </source>
</evidence>
<dbReference type="InterPro" id="IPR037092">
    <property type="entry name" value="FlavoCytC_S_DH_flav-bd_sf"/>
</dbReference>
<name>A0A101J7F0_CHLLI</name>
<sequence length="430" mass="45658">MSQKFSRRDFNKLLVSGVAGSALGIFGAVRPAYAAQNRIVVIGGGFGGASAAKYLRKLDPSLSVTLIEPKATFYTCPFSNWVLGGLKNMEDIAQTYTVLKNRYGVNVIADSASSIDAAKGTVTLKSGKVLNYDRLIVSPGIDFKWNSIEGYSESVSNTKMPHAYEAGPQTALLHKQLLAMNDGGTVLICPPANPFRCPPGPYERASLVAHYLKEKKPKSKIIILDPKDKFSKQGLFKKGWEKLYPGMIEWRSVATGGKISKVDAAAMTVTTDFGVEKGDVINIIPPQQAGKIAVDAGLTDASGWCPVNPITFESTIHPGIHVIGDACIAGAMPKSGFAASSQGKVVAASIIRLCQGKVPAPPSLVNTCYSLIGPGYGVSVAGVYKLTSAGIVEIPGSGGLTPMDADDDHLNEEATFARGWYNNIVQDIWG</sequence>
<dbReference type="GO" id="GO:0050660">
    <property type="term" value="F:flavin adenine dinucleotide binding"/>
    <property type="evidence" value="ECO:0007669"/>
    <property type="project" value="InterPro"/>
</dbReference>
<reference evidence="6 7" key="1">
    <citation type="submission" date="2015-10" db="EMBL/GenBank/DDBJ databases">
        <title>Draft Genome Sequence of Chlorobium limicola strain Frasassi Growing under Artificial Lighting in the Frasassi Cave System.</title>
        <authorList>
            <person name="Mansor M."/>
            <person name="Macalady J."/>
        </authorList>
    </citation>
    <scope>NUCLEOTIDE SEQUENCE [LARGE SCALE GENOMIC DNA]</scope>
    <source>
        <strain evidence="6 7">Frasassi</strain>
    </source>
</reference>
<evidence type="ECO:0000259" key="3">
    <source>
        <dbReference type="Pfam" id="PF07992"/>
    </source>
</evidence>
<accession>A0A101J7F0</accession>
<feature type="domain" description="FAD/NAD(P)-binding" evidence="3">
    <location>
        <begin position="38"/>
        <end position="152"/>
    </location>
</feature>
<dbReference type="PROSITE" id="PS51318">
    <property type="entry name" value="TAT"/>
    <property type="match status" value="1"/>
</dbReference>
<dbReference type="Pfam" id="PF09242">
    <property type="entry name" value="FCSD-flav_bind"/>
    <property type="match status" value="1"/>
</dbReference>
<dbReference type="PANTHER" id="PTHR43755:SF1">
    <property type="entry name" value="FAD-DEPENDENT PYRIDINE NUCLEOTIDE-DISULPHIDE OXIDOREDUCTASE"/>
    <property type="match status" value="1"/>
</dbReference>
<protein>
    <submittedName>
        <fullName evidence="6">Cytochrome C</fullName>
    </submittedName>
</protein>
<dbReference type="Gene3D" id="3.90.760.10">
    <property type="entry name" value="Flavocytochrome c sulphide dehydrogenase, flavin-binding domain"/>
    <property type="match status" value="1"/>
</dbReference>
<dbReference type="Pfam" id="PF21706">
    <property type="entry name" value="FCSD_central"/>
    <property type="match status" value="1"/>
</dbReference>
<dbReference type="InterPro" id="IPR015323">
    <property type="entry name" value="FlavoCytC_S_DH_flav-bd"/>
</dbReference>
<dbReference type="PANTHER" id="PTHR43755">
    <property type="match status" value="1"/>
</dbReference>
<dbReference type="Pfam" id="PF07992">
    <property type="entry name" value="Pyr_redox_2"/>
    <property type="match status" value="1"/>
</dbReference>
<dbReference type="SUPFAM" id="SSF55424">
    <property type="entry name" value="FAD/NAD-linked reductases, dimerisation (C-terminal) domain"/>
    <property type="match status" value="1"/>
</dbReference>
<evidence type="ECO:0000256" key="2">
    <source>
        <dbReference type="ARBA" id="ARBA00022827"/>
    </source>
</evidence>
<keyword evidence="2" id="KW-0274">FAD</keyword>
<dbReference type="InterPro" id="IPR023753">
    <property type="entry name" value="FAD/NAD-binding_dom"/>
</dbReference>
<dbReference type="Gene3D" id="3.50.50.60">
    <property type="entry name" value="FAD/NAD(P)-binding domain"/>
    <property type="match status" value="2"/>
</dbReference>
<gene>
    <name evidence="6" type="ORF">ASB62_07970</name>
</gene>
<dbReference type="InterPro" id="IPR049386">
    <property type="entry name" value="FCSD_central"/>
</dbReference>
<dbReference type="AlphaFoldDB" id="A0A101J7F0"/>
<evidence type="ECO:0000259" key="4">
    <source>
        <dbReference type="Pfam" id="PF09242"/>
    </source>
</evidence>
<dbReference type="Proteomes" id="UP000053937">
    <property type="component" value="Unassembled WGS sequence"/>
</dbReference>
<dbReference type="RefSeq" id="WP_059139370.1">
    <property type="nucleotide sequence ID" value="NZ_LMBR01000205.1"/>
</dbReference>
<dbReference type="OrthoDB" id="9805710at2"/>
<feature type="domain" description="Sulfide dehydrogenase [flavocytochrome c] flavoprotein chain central" evidence="5">
    <location>
        <begin position="170"/>
        <end position="285"/>
    </location>
</feature>
<dbReference type="EMBL" id="LMBR01000205">
    <property type="protein sequence ID" value="KUL21601.1"/>
    <property type="molecule type" value="Genomic_DNA"/>
</dbReference>
<dbReference type="InterPro" id="IPR006311">
    <property type="entry name" value="TAT_signal"/>
</dbReference>
<dbReference type="FunFam" id="3.50.50.60:FF:000234">
    <property type="entry name" value="Flavocytochrome C sulfide dehydrogenase"/>
    <property type="match status" value="1"/>
</dbReference>
<feature type="domain" description="Flavocytochrome c sulphide dehydrogenase flavin-binding" evidence="4">
    <location>
        <begin position="361"/>
        <end position="429"/>
    </location>
</feature>
<dbReference type="GO" id="GO:0016491">
    <property type="term" value="F:oxidoreductase activity"/>
    <property type="evidence" value="ECO:0007669"/>
    <property type="project" value="InterPro"/>
</dbReference>
<dbReference type="InterPro" id="IPR052541">
    <property type="entry name" value="SQRD"/>
</dbReference>
<dbReference type="SUPFAM" id="SSF51905">
    <property type="entry name" value="FAD/NAD(P)-binding domain"/>
    <property type="match status" value="2"/>
</dbReference>
<dbReference type="InterPro" id="IPR036188">
    <property type="entry name" value="FAD/NAD-bd_sf"/>
</dbReference>
<proteinExistence type="predicted"/>
<evidence type="ECO:0000256" key="1">
    <source>
        <dbReference type="ARBA" id="ARBA00022630"/>
    </source>
</evidence>